<dbReference type="EMBL" id="PHWZ01000102">
    <property type="protein sequence ID" value="TEY71084.1"/>
    <property type="molecule type" value="Genomic_DNA"/>
</dbReference>
<evidence type="ECO:0000313" key="1">
    <source>
        <dbReference type="EMBL" id="TEY71084.1"/>
    </source>
</evidence>
<accession>A0A4Y8D865</accession>
<protein>
    <submittedName>
        <fullName evidence="1">Uncharacterized protein</fullName>
    </submittedName>
</protein>
<proteinExistence type="predicted"/>
<name>A0A4Y8D865_9HELO</name>
<gene>
    <name evidence="1" type="ORF">BOTCAL_0102g00080</name>
</gene>
<comment type="caution">
    <text evidence="1">The sequence shown here is derived from an EMBL/GenBank/DDBJ whole genome shotgun (WGS) entry which is preliminary data.</text>
</comment>
<organism evidence="1 2">
    <name type="scientific">Botryotinia calthae</name>
    <dbReference type="NCBI Taxonomy" id="38488"/>
    <lineage>
        <taxon>Eukaryota</taxon>
        <taxon>Fungi</taxon>
        <taxon>Dikarya</taxon>
        <taxon>Ascomycota</taxon>
        <taxon>Pezizomycotina</taxon>
        <taxon>Leotiomycetes</taxon>
        <taxon>Helotiales</taxon>
        <taxon>Sclerotiniaceae</taxon>
        <taxon>Botryotinia</taxon>
    </lineage>
</organism>
<sequence>MESRTSDARKRCLEFEAKKNRAFATMEETQPHSFLVSIAFGRLNNEINTSTTSNCPNHSALAPPYQNQALRSVAPGVRSCTSPKIYIR</sequence>
<reference evidence="1 2" key="1">
    <citation type="submission" date="2017-11" db="EMBL/GenBank/DDBJ databases">
        <title>Comparative genomics of Botrytis spp.</title>
        <authorList>
            <person name="Valero-Jimenez C.A."/>
            <person name="Tapia P."/>
            <person name="Veloso J."/>
            <person name="Silva-Moreno E."/>
            <person name="Staats M."/>
            <person name="Valdes J.H."/>
            <person name="Van Kan J.A.L."/>
        </authorList>
    </citation>
    <scope>NUCLEOTIDE SEQUENCE [LARGE SCALE GENOMIC DNA]</scope>
    <source>
        <strain evidence="1 2">MUCL2830</strain>
    </source>
</reference>
<evidence type="ECO:0000313" key="2">
    <source>
        <dbReference type="Proteomes" id="UP000297299"/>
    </source>
</evidence>
<keyword evidence="2" id="KW-1185">Reference proteome</keyword>
<dbReference type="OrthoDB" id="3535840at2759"/>
<dbReference type="AlphaFoldDB" id="A0A4Y8D865"/>
<dbReference type="Proteomes" id="UP000297299">
    <property type="component" value="Unassembled WGS sequence"/>
</dbReference>